<protein>
    <submittedName>
        <fullName evidence="1">Uncharacterized protein</fullName>
    </submittedName>
</protein>
<accession>A0A2V4AZQ9</accession>
<name>A0A2V4AZQ9_9PSEU</name>
<sequence length="93" mass="9602">MAQEIQAVELTVTTDASGYFTHAFDADIDMVVAGANAPLAGPDQGLVSVAAQVTGARSVEGRAWVTSASPDDWSVRAAVSKQVTVTLLGIRNV</sequence>
<proteinExistence type="predicted"/>
<evidence type="ECO:0000313" key="1">
    <source>
        <dbReference type="EMBL" id="PXY27424.1"/>
    </source>
</evidence>
<reference evidence="1 2" key="1">
    <citation type="submission" date="2016-07" db="EMBL/GenBank/DDBJ databases">
        <title>Draft genome sequence of Prauserella muralis DSM 45305, isolated from a mould-covered wall in an indoor environment.</title>
        <authorList>
            <person name="Ruckert C."/>
            <person name="Albersmeier A."/>
            <person name="Jiang C.-L."/>
            <person name="Jiang Y."/>
            <person name="Kalinowski J."/>
            <person name="Schneider O."/>
            <person name="Winkler A."/>
            <person name="Zotchev S.B."/>
        </authorList>
    </citation>
    <scope>NUCLEOTIDE SEQUENCE [LARGE SCALE GENOMIC DNA]</scope>
    <source>
        <strain evidence="1 2">DSM 45305</strain>
    </source>
</reference>
<dbReference type="Proteomes" id="UP000249915">
    <property type="component" value="Unassembled WGS sequence"/>
</dbReference>
<evidence type="ECO:0000313" key="2">
    <source>
        <dbReference type="Proteomes" id="UP000249915"/>
    </source>
</evidence>
<organism evidence="1 2">
    <name type="scientific">Prauserella muralis</name>
    <dbReference type="NCBI Taxonomy" id="588067"/>
    <lineage>
        <taxon>Bacteria</taxon>
        <taxon>Bacillati</taxon>
        <taxon>Actinomycetota</taxon>
        <taxon>Actinomycetes</taxon>
        <taxon>Pseudonocardiales</taxon>
        <taxon>Pseudonocardiaceae</taxon>
        <taxon>Prauserella</taxon>
    </lineage>
</organism>
<comment type="caution">
    <text evidence="1">The sequence shown here is derived from an EMBL/GenBank/DDBJ whole genome shotgun (WGS) entry which is preliminary data.</text>
</comment>
<gene>
    <name evidence="1" type="ORF">BAY60_13395</name>
</gene>
<keyword evidence="2" id="KW-1185">Reference proteome</keyword>
<dbReference type="RefSeq" id="WP_112281424.1">
    <property type="nucleotide sequence ID" value="NZ_MASW01000002.1"/>
</dbReference>
<dbReference type="AlphaFoldDB" id="A0A2V4AZQ9"/>
<dbReference type="EMBL" id="MASW01000002">
    <property type="protein sequence ID" value="PXY27424.1"/>
    <property type="molecule type" value="Genomic_DNA"/>
</dbReference>